<sequence length="312" mass="36512">MLHKKTPEKRPKYECKKCSFICSKKSDYLRHCNTEKHNATKCYINATPKNANFVCSCGRQYKHSSSFYRHKNNCFVTESHHDIIVDPEDCDTDSIIDLLKQNQEFKQILIEQNKMMVEQQSENKNLQRQLLEAVKDGKTITNNNTTNNNNQKFSLNFFLNTTCKDAMNMSEFIENINIDFKDIENIGKNGYVAGMTNMILSRIKDLDVTKRPLHCTDLKRETMYIKDNDEWCKDTPDNSKLRDMITIVGKQNCEAIPLWRQEHPECLNGNHPKYEFCVEMMRNILGEVGNEQIKLDNKIIKNLSRHLLVDKN</sequence>
<keyword evidence="1" id="KW-0175">Coiled coil</keyword>
<dbReference type="PROSITE" id="PS00028">
    <property type="entry name" value="ZINC_FINGER_C2H2_1"/>
    <property type="match status" value="1"/>
</dbReference>
<name>A0A6C0F937_9ZZZZ</name>
<evidence type="ECO:0000256" key="1">
    <source>
        <dbReference type="SAM" id="Coils"/>
    </source>
</evidence>
<accession>A0A6C0F937</accession>
<dbReference type="InterPro" id="IPR013087">
    <property type="entry name" value="Znf_C2H2_type"/>
</dbReference>
<evidence type="ECO:0000259" key="2">
    <source>
        <dbReference type="PROSITE" id="PS00028"/>
    </source>
</evidence>
<dbReference type="EMBL" id="MN738828">
    <property type="protein sequence ID" value="QHT38198.1"/>
    <property type="molecule type" value="Genomic_DNA"/>
</dbReference>
<feature type="coiled-coil region" evidence="1">
    <location>
        <begin position="109"/>
        <end position="136"/>
    </location>
</feature>
<proteinExistence type="predicted"/>
<reference evidence="3" key="1">
    <citation type="journal article" date="2020" name="Nature">
        <title>Giant virus diversity and host interactions through global metagenomics.</title>
        <authorList>
            <person name="Schulz F."/>
            <person name="Roux S."/>
            <person name="Paez-Espino D."/>
            <person name="Jungbluth S."/>
            <person name="Walsh D.A."/>
            <person name="Denef V.J."/>
            <person name="McMahon K.D."/>
            <person name="Konstantinidis K.T."/>
            <person name="Eloe-Fadrosh E.A."/>
            <person name="Kyrpides N.C."/>
            <person name="Woyke T."/>
        </authorList>
    </citation>
    <scope>NUCLEOTIDE SEQUENCE</scope>
    <source>
        <strain evidence="3">GVMAG-S-ERX556049-19</strain>
    </source>
</reference>
<dbReference type="AlphaFoldDB" id="A0A6C0F937"/>
<protein>
    <recommendedName>
        <fullName evidence="2">C2H2-type domain-containing protein</fullName>
    </recommendedName>
</protein>
<organism evidence="3">
    <name type="scientific">viral metagenome</name>
    <dbReference type="NCBI Taxonomy" id="1070528"/>
    <lineage>
        <taxon>unclassified sequences</taxon>
        <taxon>metagenomes</taxon>
        <taxon>organismal metagenomes</taxon>
    </lineage>
</organism>
<feature type="domain" description="C2H2-type" evidence="2">
    <location>
        <begin position="15"/>
        <end position="37"/>
    </location>
</feature>
<evidence type="ECO:0000313" key="3">
    <source>
        <dbReference type="EMBL" id="QHT38198.1"/>
    </source>
</evidence>